<dbReference type="EMBL" id="CACVBS010000024">
    <property type="protein sequence ID" value="CAA7259471.1"/>
    <property type="molecule type" value="Genomic_DNA"/>
</dbReference>
<feature type="region of interest" description="Disordered" evidence="1">
    <location>
        <begin position="244"/>
        <end position="274"/>
    </location>
</feature>
<dbReference type="OrthoDB" id="3234968at2759"/>
<gene>
    <name evidence="4" type="ORF">AAE3_LOCUS1791</name>
</gene>
<evidence type="ECO:0000256" key="3">
    <source>
        <dbReference type="SAM" id="SignalP"/>
    </source>
</evidence>
<keyword evidence="2" id="KW-0812">Transmembrane</keyword>
<evidence type="ECO:0008006" key="6">
    <source>
        <dbReference type="Google" id="ProtNLM"/>
    </source>
</evidence>
<name>A0A8S0VWL1_CYCAE</name>
<proteinExistence type="predicted"/>
<evidence type="ECO:0000256" key="2">
    <source>
        <dbReference type="SAM" id="Phobius"/>
    </source>
</evidence>
<keyword evidence="2" id="KW-1133">Transmembrane helix</keyword>
<feature type="region of interest" description="Disordered" evidence="1">
    <location>
        <begin position="164"/>
        <end position="206"/>
    </location>
</feature>
<keyword evidence="2" id="KW-0472">Membrane</keyword>
<evidence type="ECO:0000313" key="5">
    <source>
        <dbReference type="Proteomes" id="UP000467700"/>
    </source>
</evidence>
<feature type="compositionally biased region" description="Low complexity" evidence="1">
    <location>
        <begin position="164"/>
        <end position="194"/>
    </location>
</feature>
<dbReference type="Proteomes" id="UP000467700">
    <property type="component" value="Unassembled WGS sequence"/>
</dbReference>
<organism evidence="4 5">
    <name type="scientific">Cyclocybe aegerita</name>
    <name type="common">Black poplar mushroom</name>
    <name type="synonym">Agrocybe aegerita</name>
    <dbReference type="NCBI Taxonomy" id="1973307"/>
    <lineage>
        <taxon>Eukaryota</taxon>
        <taxon>Fungi</taxon>
        <taxon>Dikarya</taxon>
        <taxon>Basidiomycota</taxon>
        <taxon>Agaricomycotina</taxon>
        <taxon>Agaricomycetes</taxon>
        <taxon>Agaricomycetidae</taxon>
        <taxon>Agaricales</taxon>
        <taxon>Agaricineae</taxon>
        <taxon>Bolbitiaceae</taxon>
        <taxon>Cyclocybe</taxon>
    </lineage>
</organism>
<evidence type="ECO:0000313" key="4">
    <source>
        <dbReference type="EMBL" id="CAA7259471.1"/>
    </source>
</evidence>
<comment type="caution">
    <text evidence="4">The sequence shown here is derived from an EMBL/GenBank/DDBJ whole genome shotgun (WGS) entry which is preliminary data.</text>
</comment>
<keyword evidence="5" id="KW-1185">Reference proteome</keyword>
<keyword evidence="3" id="KW-0732">Signal</keyword>
<feature type="signal peptide" evidence="3">
    <location>
        <begin position="1"/>
        <end position="19"/>
    </location>
</feature>
<accession>A0A8S0VWL1</accession>
<feature type="transmembrane region" description="Helical" evidence="2">
    <location>
        <begin position="214"/>
        <end position="234"/>
    </location>
</feature>
<sequence>MRFCVFFVGLGALIRLVLAQQLTSVIVDDQSPLINYVPSSSWTEVEGSNWDSGSGHMVTEDPDAYAEISYTFVSFHCLSAKYPYEIKVDLSVDGVHDATVDLQDYNSTDDGSGAGTIPSTVVASYNGTTNRAQTIRVSMASEGGYVVVDAFIFDVELISTSISTSPTPTSTLASTTNTTTPQSTSSTPSTSSTTAQQVSTGDDSESAHRRARNLAIALGVVCPILALLILILLWRRLVKKRQRNSGPLVPNASIPDYHGDGHDGRSPPAMTGRGLLIDEIPSRSGRVLNDCTERI</sequence>
<evidence type="ECO:0000256" key="1">
    <source>
        <dbReference type="SAM" id="MobiDB-lite"/>
    </source>
</evidence>
<feature type="chain" id="PRO_5035768021" description="Mid2 domain-containing protein" evidence="3">
    <location>
        <begin position="20"/>
        <end position="295"/>
    </location>
</feature>
<reference evidence="4 5" key="1">
    <citation type="submission" date="2020-01" db="EMBL/GenBank/DDBJ databases">
        <authorList>
            <person name="Gupta K D."/>
        </authorList>
    </citation>
    <scope>NUCLEOTIDE SEQUENCE [LARGE SCALE GENOMIC DNA]</scope>
</reference>
<dbReference type="AlphaFoldDB" id="A0A8S0VWL1"/>
<protein>
    <recommendedName>
        <fullName evidence="6">Mid2 domain-containing protein</fullName>
    </recommendedName>
</protein>